<name>A0ABS4G6W8_9CLOT</name>
<dbReference type="EMBL" id="JAGGKC010000027">
    <property type="protein sequence ID" value="MBP1920310.1"/>
    <property type="molecule type" value="Genomic_DNA"/>
</dbReference>
<accession>A0ABS4G6W8</accession>
<reference evidence="2 3" key="1">
    <citation type="submission" date="2021-03" db="EMBL/GenBank/DDBJ databases">
        <title>Genomic Encyclopedia of Type Strains, Phase IV (KMG-IV): sequencing the most valuable type-strain genomes for metagenomic binning, comparative biology and taxonomic classification.</title>
        <authorList>
            <person name="Goeker M."/>
        </authorList>
    </citation>
    <scope>NUCLEOTIDE SEQUENCE [LARGE SCALE GENOMIC DNA]</scope>
    <source>
        <strain evidence="2 3">DSM 6139</strain>
    </source>
</reference>
<dbReference type="InterPro" id="IPR032488">
    <property type="entry name" value="DUF5049"/>
</dbReference>
<evidence type="ECO:0000313" key="2">
    <source>
        <dbReference type="EMBL" id="MBP1920310.1"/>
    </source>
</evidence>
<dbReference type="Pfam" id="PF19854">
    <property type="entry name" value="DUF6329"/>
    <property type="match status" value="1"/>
</dbReference>
<proteinExistence type="predicted"/>
<feature type="domain" description="DUF6329" evidence="1">
    <location>
        <begin position="88"/>
        <end position="119"/>
    </location>
</feature>
<gene>
    <name evidence="2" type="ORF">J2Z34_002821</name>
</gene>
<dbReference type="Pfam" id="PF16468">
    <property type="entry name" value="DUF5049"/>
    <property type="match status" value="1"/>
</dbReference>
<protein>
    <recommendedName>
        <fullName evidence="1">DUF6329 domain-containing protein</fullName>
    </recommendedName>
</protein>
<dbReference type="InterPro" id="IPR046292">
    <property type="entry name" value="DUF6329"/>
</dbReference>
<evidence type="ECO:0000313" key="3">
    <source>
        <dbReference type="Proteomes" id="UP001519271"/>
    </source>
</evidence>
<dbReference type="Proteomes" id="UP001519271">
    <property type="component" value="Unassembled WGS sequence"/>
</dbReference>
<keyword evidence="3" id="KW-1185">Reference proteome</keyword>
<sequence length="183" mass="21118">MLRLGKVTSTTKESEEESAMAKAVFLRKSVDITELKSRATRPSEGIQYVIEEIVELTQDEYDNFAANLLDDYLFIEQNLHAMYVDTNGVYHCIYVKAEGAKEGILIESEGYSYARYAAYHSEPGFLTDKIKEQILDIRDSGKYNLFDVYGVQKEAYISGYYELAVFMDEHKKEYAEFILYGKR</sequence>
<comment type="caution">
    <text evidence="2">The sequence shown here is derived from an EMBL/GenBank/DDBJ whole genome shotgun (WGS) entry which is preliminary data.</text>
</comment>
<evidence type="ECO:0000259" key="1">
    <source>
        <dbReference type="Pfam" id="PF19854"/>
    </source>
</evidence>
<dbReference type="RefSeq" id="WP_425348049.1">
    <property type="nucleotide sequence ID" value="NZ_JAGGKC010000027.1"/>
</dbReference>
<organism evidence="2 3">
    <name type="scientific">Youngiibacter multivorans</name>
    <dbReference type="NCBI Taxonomy" id="937251"/>
    <lineage>
        <taxon>Bacteria</taxon>
        <taxon>Bacillati</taxon>
        <taxon>Bacillota</taxon>
        <taxon>Clostridia</taxon>
        <taxon>Eubacteriales</taxon>
        <taxon>Clostridiaceae</taxon>
        <taxon>Youngiibacter</taxon>
    </lineage>
</organism>